<feature type="domain" description="LCCL" evidence="8">
    <location>
        <begin position="280"/>
        <end position="369"/>
    </location>
</feature>
<dbReference type="Gene3D" id="2.60.60.20">
    <property type="entry name" value="PLAT/LH2 domain"/>
    <property type="match status" value="2"/>
</dbReference>
<dbReference type="Gene3D" id="3.10.250.10">
    <property type="entry name" value="SRCR-like domain"/>
    <property type="match status" value="2"/>
</dbReference>
<dbReference type="Pfam" id="PF01477">
    <property type="entry name" value="PLAT"/>
    <property type="match status" value="1"/>
</dbReference>
<dbReference type="PROSITE" id="PS50287">
    <property type="entry name" value="SRCR_2"/>
    <property type="match status" value="2"/>
</dbReference>
<sequence length="1546" mass="163591">MMTRVRRVWLITLLAVLVTSAAAQEAEEEGREWCEASAEEGSPGWGFCASDGGNPVTIEVKAVSGPNLDPSSDVFVKLVGTEGTTQDIRIASEEGGTKRRVQTSAADVGPLEAVIVRSDSKDKAAHWRCKTITVFSYYRWYQFGCTDELSAASPSAEYTLSGSEPYEVTIETGGDDKAGTQGSIELSIIGQGRSTGSKHLKTGLFPGTSAHVRIRAASVGKIKAIRLTNTAADDPCFCDSLKLKRQDGSAVSFRVRRWIGTPYPTTAEVGLGEEAGGELPLMHISCRTRLNDPILIGATSSTEGPNMIKVLCPSNCQADEAQFVMGSGVHPASSSICGAALHDGVMSPSGATLIVTVVKDGLPAYYKTDNPASGILAEEYVPGAGQQESSPEAFYVYRADSIDDIDKDVRVVDADGQLSAVGRLEVRRDGVWGSVCGVGTLGEFTEASARKACREMGYTHGLLPPRGCHDVEGEYYCAEAGYPVAMGGIHCKGDEESFLKCTFDDKPVDRCANHIFDVAVMCTNNPPAKTPAKGTLRILSAAGAPACEGRLEVYLPSRDPSKRWSTVCDDNWTAASERIACIQMGYAGAARGGAHKESCTDYKGVNVCGPASTRIGLTNVLCDGSESQLLQCPYTTGSDIYCSHDEDVVVSCEGDNGDPSGSGLHQKDPPPTFVHYSFPPKTKLTCSDTIASKLGGGGLVGTTVVATCEGGCSDAGGQVVGTLIYSEASPVCKAAVHAGVIGDGGGDVTVTLTHPIKHYTGTKRGDITSVSADVDGSKSFVVSRPTPNVLARLAEPKQPHYAGVGVPPPTTSTATMATSFMEVSATSAAAPTALPHPPVFSWYAPVGWHGFNGDNWIDASELPGADKVRGLTSFSVSCRVRVSGGEHTHRAILSHSQCNGFSLSVGENDELVFDQICSPSPGVTSGSRVTKDQWVHMAVTYFQPEKYVAMYVNGRRVAAKATDFDFELTTRLAIGRLSDSDSEYFSGDITAVHIYDYVLSQDDVNKDMDMSFEHPFGGVGTSRRHTTDGRLCTSPCKTSPPPPALMTSHLPTAPATTLTCGDTLASKHISGELGMRIRVKCPPSVSDTSSSMPCMARSRSSYPSSVGGGILSLERTDGFSLRSFAVCAAPPAKTLTCTDDATFILSMAVGDKLLVVCPSHCTTADKRVYGSDNVYSPKSSVCKAAIHAGVLTDGGGEVEVGVLAEQPAFNGTSANGIDSKDDTVFLRAFAFQPTSAVRCRSVGLTSDATEMLAQLQQHTPRAARDVQLAVMPSPANASERVISVGNTMLTLKEFNCDDYLMAASLLMTGPSKAGLLVGWQDAANYFVLWAEVKRNGHGQWTLQSTAHGTTYNAGASVAYQFQFNRWYHIRIDNTDHHIKVYLGREGSHELQPLLSFTDPSSSASAAPALGTVGVAASGPQPVYFKAIMVNPSAHTQLAGGKRWRVCTQTALLSERRKACHALLAQPPTTSTTTPALSIGPRFVQSVAMRLFGSVSGEGEEVTACDSDMGAYCDSCCGVHAPAHDTALHSECTHACIKANPTTRQHG</sequence>
<proteinExistence type="predicted"/>
<dbReference type="InterPro" id="IPR006558">
    <property type="entry name" value="LamG-like"/>
</dbReference>
<dbReference type="PROSITE" id="PS50095">
    <property type="entry name" value="PLAT"/>
    <property type="match status" value="2"/>
</dbReference>
<accession>A0A0G4H283</accession>
<evidence type="ECO:0000256" key="3">
    <source>
        <dbReference type="PROSITE-ProRule" id="PRU00152"/>
    </source>
</evidence>
<dbReference type="OrthoDB" id="536948at2759"/>
<dbReference type="InterPro" id="IPR001024">
    <property type="entry name" value="PLAT/LH2_dom"/>
</dbReference>
<dbReference type="OMA" id="AGENLCG"/>
<dbReference type="InterPro" id="IPR051957">
    <property type="entry name" value="CRISP-LCCL_domain"/>
</dbReference>
<feature type="chain" id="PRO_5005191491" description="Scavenger receptor cysteine-rich domain-containing protein" evidence="5">
    <location>
        <begin position="24"/>
        <end position="1546"/>
    </location>
</feature>
<evidence type="ECO:0000256" key="4">
    <source>
        <dbReference type="SAM" id="MobiDB-lite"/>
    </source>
</evidence>
<evidence type="ECO:0000256" key="2">
    <source>
        <dbReference type="ARBA" id="ARBA00023157"/>
    </source>
</evidence>
<evidence type="ECO:0000259" key="6">
    <source>
        <dbReference type="PROSITE" id="PS50095"/>
    </source>
</evidence>
<dbReference type="SMART" id="SM00308">
    <property type="entry name" value="LH2"/>
    <property type="match status" value="1"/>
</dbReference>
<dbReference type="Pfam" id="PF13385">
    <property type="entry name" value="Laminin_G_3"/>
    <property type="match status" value="1"/>
</dbReference>
<dbReference type="GO" id="GO:0016020">
    <property type="term" value="C:membrane"/>
    <property type="evidence" value="ECO:0007669"/>
    <property type="project" value="InterPro"/>
</dbReference>
<dbReference type="PANTHER" id="PTHR31331">
    <property type="entry name" value="LCCL DOMAIN PROTEIN (AFU_ORTHOLOGUE AFUA_5G08630)"/>
    <property type="match status" value="1"/>
</dbReference>
<dbReference type="SMART" id="SM00603">
    <property type="entry name" value="LCCL"/>
    <property type="match status" value="3"/>
</dbReference>
<dbReference type="EMBL" id="CDMY01000954">
    <property type="protein sequence ID" value="CEM37756.1"/>
    <property type="molecule type" value="Genomic_DNA"/>
</dbReference>
<feature type="region of interest" description="Disordered" evidence="4">
    <location>
        <begin position="1019"/>
        <end position="1044"/>
    </location>
</feature>
<keyword evidence="10" id="KW-1185">Reference proteome</keyword>
<dbReference type="InterPro" id="IPR036772">
    <property type="entry name" value="SRCR-like_dom_sf"/>
</dbReference>
<evidence type="ECO:0000313" key="9">
    <source>
        <dbReference type="EMBL" id="CEM37756.1"/>
    </source>
</evidence>
<dbReference type="SUPFAM" id="SSF69848">
    <property type="entry name" value="LCCL domain"/>
    <property type="match status" value="3"/>
</dbReference>
<reference evidence="9 10" key="1">
    <citation type="submission" date="2014-11" db="EMBL/GenBank/DDBJ databases">
        <authorList>
            <person name="Zhu J."/>
            <person name="Qi W."/>
            <person name="Song R."/>
        </authorList>
    </citation>
    <scope>NUCLEOTIDE SEQUENCE [LARGE SCALE GENOMIC DNA]</scope>
</reference>
<keyword evidence="1 5" id="KW-0732">Signal</keyword>
<organism evidence="9 10">
    <name type="scientific">Vitrella brassicaformis (strain CCMP3155)</name>
    <dbReference type="NCBI Taxonomy" id="1169540"/>
    <lineage>
        <taxon>Eukaryota</taxon>
        <taxon>Sar</taxon>
        <taxon>Alveolata</taxon>
        <taxon>Colpodellida</taxon>
        <taxon>Vitrellaceae</taxon>
        <taxon>Vitrella</taxon>
    </lineage>
</organism>
<dbReference type="InterPro" id="IPR036392">
    <property type="entry name" value="PLAT/LH2_dom_sf"/>
</dbReference>
<dbReference type="Gene3D" id="2.60.120.200">
    <property type="match status" value="1"/>
</dbReference>
<dbReference type="PhylomeDB" id="A0A0G4H283"/>
<evidence type="ECO:0000259" key="8">
    <source>
        <dbReference type="PROSITE" id="PS50820"/>
    </source>
</evidence>
<evidence type="ECO:0000313" key="10">
    <source>
        <dbReference type="Proteomes" id="UP000041254"/>
    </source>
</evidence>
<dbReference type="Proteomes" id="UP000041254">
    <property type="component" value="Unassembled WGS sequence"/>
</dbReference>
<dbReference type="SMART" id="SM00202">
    <property type="entry name" value="SR"/>
    <property type="match status" value="2"/>
</dbReference>
<dbReference type="PROSITE" id="PS50820">
    <property type="entry name" value="LCCL"/>
    <property type="match status" value="3"/>
</dbReference>
<comment type="caution">
    <text evidence="3">Lacks conserved residue(s) required for the propagation of feature annotation.</text>
</comment>
<evidence type="ECO:0000259" key="7">
    <source>
        <dbReference type="PROSITE" id="PS50287"/>
    </source>
</evidence>
<dbReference type="SUPFAM" id="SSF56487">
    <property type="entry name" value="SRCR-like"/>
    <property type="match status" value="2"/>
</dbReference>
<dbReference type="Pfam" id="PF00530">
    <property type="entry name" value="SRCR"/>
    <property type="match status" value="2"/>
</dbReference>
<evidence type="ECO:0008006" key="11">
    <source>
        <dbReference type="Google" id="ProtNLM"/>
    </source>
</evidence>
<dbReference type="InterPro" id="IPR004043">
    <property type="entry name" value="LCCL"/>
</dbReference>
<dbReference type="Pfam" id="PF03815">
    <property type="entry name" value="LCCL"/>
    <property type="match status" value="3"/>
</dbReference>
<protein>
    <recommendedName>
        <fullName evidence="11">Scavenger receptor cysteine-rich domain-containing protein</fullName>
    </recommendedName>
</protein>
<feature type="domain" description="PLAT" evidence="6">
    <location>
        <begin position="56"/>
        <end position="163"/>
    </location>
</feature>
<dbReference type="SUPFAM" id="SSF49899">
    <property type="entry name" value="Concanavalin A-like lectins/glucanases"/>
    <property type="match status" value="1"/>
</dbReference>
<dbReference type="Gene3D" id="2.60.120.560">
    <property type="entry name" value="Exo-inulinase, domain 1"/>
    <property type="match status" value="1"/>
</dbReference>
<gene>
    <name evidence="9" type="ORF">Vbra_19368</name>
</gene>
<feature type="domain" description="SRCR" evidence="7">
    <location>
        <begin position="536"/>
        <end position="653"/>
    </location>
</feature>
<feature type="domain" description="LCCL" evidence="8">
    <location>
        <begin position="680"/>
        <end position="771"/>
    </location>
</feature>
<dbReference type="PANTHER" id="PTHR31331:SF1">
    <property type="entry name" value="CYSTEINE RICH SECRETORY PROTEIN LCCL DOMAIN CONTAINING 2"/>
    <property type="match status" value="1"/>
</dbReference>
<dbReference type="Gene3D" id="2.170.130.20">
    <property type="entry name" value="LCCL-like domain"/>
    <property type="match status" value="3"/>
</dbReference>
<feature type="domain" description="LCCL" evidence="8">
    <location>
        <begin position="1131"/>
        <end position="1229"/>
    </location>
</feature>
<dbReference type="PRINTS" id="PR00258">
    <property type="entry name" value="SPERACTRCPTR"/>
</dbReference>
<dbReference type="InterPro" id="IPR036609">
    <property type="entry name" value="LCCL_sf"/>
</dbReference>
<feature type="signal peptide" evidence="5">
    <location>
        <begin position="1"/>
        <end position="23"/>
    </location>
</feature>
<dbReference type="STRING" id="1169540.A0A0G4H283"/>
<evidence type="ECO:0000256" key="1">
    <source>
        <dbReference type="ARBA" id="ARBA00022729"/>
    </source>
</evidence>
<dbReference type="FunCoup" id="A0A0G4H283">
    <property type="interactions" value="1"/>
</dbReference>
<keyword evidence="2" id="KW-1015">Disulfide bond</keyword>
<feature type="domain" description="PLAT" evidence="6">
    <location>
        <begin position="164"/>
        <end position="273"/>
    </location>
</feature>
<dbReference type="VEuPathDB" id="CryptoDB:Vbra_19368"/>
<feature type="domain" description="SRCR" evidence="7">
    <location>
        <begin position="409"/>
        <end position="523"/>
    </location>
</feature>
<dbReference type="SMART" id="SM00560">
    <property type="entry name" value="LamGL"/>
    <property type="match status" value="1"/>
</dbReference>
<dbReference type="SUPFAM" id="SSF49723">
    <property type="entry name" value="Lipase/lipooxygenase domain (PLAT/LH2 domain)"/>
    <property type="match status" value="2"/>
</dbReference>
<dbReference type="InParanoid" id="A0A0G4H283"/>
<name>A0A0G4H283_VITBC</name>
<dbReference type="InterPro" id="IPR013320">
    <property type="entry name" value="ConA-like_dom_sf"/>
</dbReference>
<dbReference type="InterPro" id="IPR001190">
    <property type="entry name" value="SRCR"/>
</dbReference>
<evidence type="ECO:0000256" key="5">
    <source>
        <dbReference type="SAM" id="SignalP"/>
    </source>
</evidence>